<feature type="signal peptide" evidence="2">
    <location>
        <begin position="1"/>
        <end position="19"/>
    </location>
</feature>
<evidence type="ECO:0000256" key="1">
    <source>
        <dbReference type="SAM" id="MobiDB-lite"/>
    </source>
</evidence>
<evidence type="ECO:0000313" key="3">
    <source>
        <dbReference type="EMBL" id="KAK6331457.1"/>
    </source>
</evidence>
<dbReference type="EMBL" id="JAVHNS010000018">
    <property type="protein sequence ID" value="KAK6331457.1"/>
    <property type="molecule type" value="Genomic_DNA"/>
</dbReference>
<evidence type="ECO:0000256" key="2">
    <source>
        <dbReference type="SAM" id="SignalP"/>
    </source>
</evidence>
<name>A0AAV9TY48_9PEZI</name>
<organism evidence="3 4">
    <name type="scientific">Orbilia blumenaviensis</name>
    <dbReference type="NCBI Taxonomy" id="1796055"/>
    <lineage>
        <taxon>Eukaryota</taxon>
        <taxon>Fungi</taxon>
        <taxon>Dikarya</taxon>
        <taxon>Ascomycota</taxon>
        <taxon>Pezizomycotina</taxon>
        <taxon>Orbiliomycetes</taxon>
        <taxon>Orbiliales</taxon>
        <taxon>Orbiliaceae</taxon>
        <taxon>Orbilia</taxon>
    </lineage>
</organism>
<feature type="compositionally biased region" description="Acidic residues" evidence="1">
    <location>
        <begin position="201"/>
        <end position="223"/>
    </location>
</feature>
<keyword evidence="2" id="KW-0732">Signal</keyword>
<gene>
    <name evidence="3" type="ORF">TWF730_004539</name>
</gene>
<comment type="caution">
    <text evidence="3">The sequence shown here is derived from an EMBL/GenBank/DDBJ whole genome shotgun (WGS) entry which is preliminary data.</text>
</comment>
<reference evidence="3 4" key="1">
    <citation type="submission" date="2019-10" db="EMBL/GenBank/DDBJ databases">
        <authorList>
            <person name="Palmer J.M."/>
        </authorList>
    </citation>
    <scope>NUCLEOTIDE SEQUENCE [LARGE SCALE GENOMIC DNA]</scope>
    <source>
        <strain evidence="3 4">TWF730</strain>
    </source>
</reference>
<accession>A0AAV9TY48</accession>
<keyword evidence="4" id="KW-1185">Reference proteome</keyword>
<sequence length="431" mass="48992">MLSIFFLPILATFSSKALALFEVATLEHFLRPPITYEAIENPYACNDVPPTESGIISYFLIRKTNVHPRIIAFYNSQDPFSAACTEAKLKSIVAFFPEANTQQVVIPPDARITHWKALSTVSPEWAHYLAYDLQPGQLIRRMISATDWDEADNAVSIQDYDYDWEDIANRRRDPWEGNDMYPESERNMEPSDYSSDWLDSSGEDPNDFEFADESIDNEDDDTAAAESETGGGGDNLYNMLIESTPQRWPMEEPPAPNPGPRNAHSGPDRGAIRLEGGGFRQENPRPNPLQSSEVFDLSYLLRARRRNREIQRTGAYVPLSLSDRARPREVLRSQGFYIDPAEEDVQEARRRAFREMMDAQDNNPSQGSPITEIEEEQILVDFGHPPEQVYSPEADLHVNINPQPLREDNPPFLGYQPGGYTGDVDEFFDFK</sequence>
<proteinExistence type="predicted"/>
<evidence type="ECO:0000313" key="4">
    <source>
        <dbReference type="Proteomes" id="UP001373714"/>
    </source>
</evidence>
<dbReference type="AlphaFoldDB" id="A0AAV9TY48"/>
<dbReference type="Proteomes" id="UP001373714">
    <property type="component" value="Unassembled WGS sequence"/>
</dbReference>
<feature type="chain" id="PRO_5043586608" evidence="2">
    <location>
        <begin position="20"/>
        <end position="431"/>
    </location>
</feature>
<protein>
    <submittedName>
        <fullName evidence="3">Uncharacterized protein</fullName>
    </submittedName>
</protein>
<feature type="region of interest" description="Disordered" evidence="1">
    <location>
        <begin position="172"/>
        <end position="291"/>
    </location>
</feature>